<organism evidence="1 2">
    <name type="scientific">Trifolium medium</name>
    <dbReference type="NCBI Taxonomy" id="97028"/>
    <lineage>
        <taxon>Eukaryota</taxon>
        <taxon>Viridiplantae</taxon>
        <taxon>Streptophyta</taxon>
        <taxon>Embryophyta</taxon>
        <taxon>Tracheophyta</taxon>
        <taxon>Spermatophyta</taxon>
        <taxon>Magnoliopsida</taxon>
        <taxon>eudicotyledons</taxon>
        <taxon>Gunneridae</taxon>
        <taxon>Pentapetalae</taxon>
        <taxon>rosids</taxon>
        <taxon>fabids</taxon>
        <taxon>Fabales</taxon>
        <taxon>Fabaceae</taxon>
        <taxon>Papilionoideae</taxon>
        <taxon>50 kb inversion clade</taxon>
        <taxon>NPAAA clade</taxon>
        <taxon>Hologalegina</taxon>
        <taxon>IRL clade</taxon>
        <taxon>Trifolieae</taxon>
        <taxon>Trifolium</taxon>
    </lineage>
</organism>
<sequence length="64" mass="6901">GFERTLCCAIDVASEIVSNEQNVHLNTPGRIVLARQFERVVGLKDDRRVGADGYGVVAGVVRSS</sequence>
<evidence type="ECO:0000313" key="1">
    <source>
        <dbReference type="EMBL" id="MCI95849.1"/>
    </source>
</evidence>
<dbReference type="AlphaFoldDB" id="A0A392W7V9"/>
<name>A0A392W7V9_9FABA</name>
<comment type="caution">
    <text evidence="1">The sequence shown here is derived from an EMBL/GenBank/DDBJ whole genome shotgun (WGS) entry which is preliminary data.</text>
</comment>
<keyword evidence="2" id="KW-1185">Reference proteome</keyword>
<dbReference type="EMBL" id="LXQA011398234">
    <property type="protein sequence ID" value="MCI95849.1"/>
    <property type="molecule type" value="Genomic_DNA"/>
</dbReference>
<evidence type="ECO:0000313" key="2">
    <source>
        <dbReference type="Proteomes" id="UP000265520"/>
    </source>
</evidence>
<accession>A0A392W7V9</accession>
<feature type="non-terminal residue" evidence="1">
    <location>
        <position position="1"/>
    </location>
</feature>
<dbReference type="Proteomes" id="UP000265520">
    <property type="component" value="Unassembled WGS sequence"/>
</dbReference>
<proteinExistence type="predicted"/>
<reference evidence="1 2" key="1">
    <citation type="journal article" date="2018" name="Front. Plant Sci.">
        <title>Red Clover (Trifolium pratense) and Zigzag Clover (T. medium) - A Picture of Genomic Similarities and Differences.</title>
        <authorList>
            <person name="Dluhosova J."/>
            <person name="Istvanek J."/>
            <person name="Nedelnik J."/>
            <person name="Repkova J."/>
        </authorList>
    </citation>
    <scope>NUCLEOTIDE SEQUENCE [LARGE SCALE GENOMIC DNA]</scope>
    <source>
        <strain evidence="2">cv. 10/8</strain>
        <tissue evidence="1">Leaf</tissue>
    </source>
</reference>
<protein>
    <submittedName>
        <fullName evidence="1">Uncharacterized protein</fullName>
    </submittedName>
</protein>